<feature type="region of interest" description="Disordered" evidence="11">
    <location>
        <begin position="3926"/>
        <end position="3946"/>
    </location>
</feature>
<dbReference type="GO" id="GO:0030071">
    <property type="term" value="P:regulation of mitotic metaphase/anaphase transition"/>
    <property type="evidence" value="ECO:0007669"/>
    <property type="project" value="UniProtKB-ARBA"/>
</dbReference>
<protein>
    <recommendedName>
        <fullName evidence="7">Centromere-associated protein E</fullName>
    </recommendedName>
    <alternativeName>
        <fullName evidence="8">Centromere protein E</fullName>
    </alternativeName>
</protein>
<dbReference type="GO" id="GO:0000779">
    <property type="term" value="C:condensed chromosome, centromeric region"/>
    <property type="evidence" value="ECO:0007669"/>
    <property type="project" value="UniProtKB-ARBA"/>
</dbReference>
<feature type="domain" description="Kinesin motor" evidence="12">
    <location>
        <begin position="5"/>
        <end position="328"/>
    </location>
</feature>
<dbReference type="PANTHER" id="PTHR47968">
    <property type="entry name" value="CENTROMERE PROTEIN E"/>
    <property type="match status" value="1"/>
</dbReference>
<feature type="coiled-coil region" evidence="10">
    <location>
        <begin position="736"/>
        <end position="791"/>
    </location>
</feature>
<keyword evidence="4 10" id="KW-0175">Coiled coil</keyword>
<organism evidence="13 14">
    <name type="scientific">Petromyzon marinus</name>
    <name type="common">Sea lamprey</name>
    <dbReference type="NCBI Taxonomy" id="7757"/>
    <lineage>
        <taxon>Eukaryota</taxon>
        <taxon>Metazoa</taxon>
        <taxon>Chordata</taxon>
        <taxon>Craniata</taxon>
        <taxon>Vertebrata</taxon>
        <taxon>Cyclostomata</taxon>
        <taxon>Hyperoartia</taxon>
        <taxon>Petromyzontiformes</taxon>
        <taxon>Petromyzontidae</taxon>
        <taxon>Petromyzon</taxon>
    </lineage>
</organism>
<feature type="coiled-coil region" evidence="10">
    <location>
        <begin position="344"/>
        <end position="375"/>
    </location>
</feature>
<keyword evidence="2 9" id="KW-0547">Nucleotide-binding</keyword>
<feature type="coiled-coil region" evidence="10">
    <location>
        <begin position="2976"/>
        <end position="3010"/>
    </location>
</feature>
<feature type="region of interest" description="Disordered" evidence="11">
    <location>
        <begin position="559"/>
        <end position="605"/>
    </location>
</feature>
<feature type="region of interest" description="Disordered" evidence="11">
    <location>
        <begin position="1072"/>
        <end position="1102"/>
    </location>
</feature>
<accession>A0AAJ7TNS2</accession>
<name>A0AAJ7TNS2_PETMA</name>
<evidence type="ECO:0000256" key="2">
    <source>
        <dbReference type="ARBA" id="ARBA00022741"/>
    </source>
</evidence>
<feature type="compositionally biased region" description="Pro residues" evidence="11">
    <location>
        <begin position="4175"/>
        <end position="4184"/>
    </location>
</feature>
<feature type="coiled-coil region" evidence="10">
    <location>
        <begin position="1135"/>
        <end position="1162"/>
    </location>
</feature>
<dbReference type="InterPro" id="IPR027417">
    <property type="entry name" value="P-loop_NTPase"/>
</dbReference>
<keyword evidence="6" id="KW-0963">Cytoplasm</keyword>
<reference evidence="14" key="1">
    <citation type="submission" date="2025-08" db="UniProtKB">
        <authorList>
            <consortium name="RefSeq"/>
        </authorList>
    </citation>
    <scope>IDENTIFICATION</scope>
    <source>
        <tissue evidence="14">Sperm</tissue>
    </source>
</reference>
<dbReference type="InterPro" id="IPR036961">
    <property type="entry name" value="Kinesin_motor_dom_sf"/>
</dbReference>
<evidence type="ECO:0000256" key="1">
    <source>
        <dbReference type="ARBA" id="ARBA00004245"/>
    </source>
</evidence>
<dbReference type="GO" id="GO:0007051">
    <property type="term" value="P:spindle organization"/>
    <property type="evidence" value="ECO:0007669"/>
    <property type="project" value="UniProtKB-ARBA"/>
</dbReference>
<dbReference type="RefSeq" id="XP_032819902.1">
    <property type="nucleotide sequence ID" value="XM_032964011.1"/>
</dbReference>
<dbReference type="GO" id="GO:0005524">
    <property type="term" value="F:ATP binding"/>
    <property type="evidence" value="ECO:0007669"/>
    <property type="project" value="UniProtKB-UniRule"/>
</dbReference>
<dbReference type="GO" id="GO:0003777">
    <property type="term" value="F:microtubule motor activity"/>
    <property type="evidence" value="ECO:0007669"/>
    <property type="project" value="InterPro"/>
</dbReference>
<feature type="coiled-coil region" evidence="10">
    <location>
        <begin position="3449"/>
        <end position="3534"/>
    </location>
</feature>
<evidence type="ECO:0000256" key="6">
    <source>
        <dbReference type="ARBA" id="ARBA00023212"/>
    </source>
</evidence>
<evidence type="ECO:0000256" key="9">
    <source>
        <dbReference type="PROSITE-ProRule" id="PRU00283"/>
    </source>
</evidence>
<feature type="coiled-coil region" evidence="10">
    <location>
        <begin position="2729"/>
        <end position="2763"/>
    </location>
</feature>
<dbReference type="KEGG" id="pmrn:116947829"/>
<sequence length="4281" mass="482972">MGEGNVKVCVRVRPLIQRETTSGSNVTYWKSDKNSMTQIDNNKCFIFDRVFGVDEQTCDVFDEIARPIIKAAVKGYNGTIFAYGQTSSGKTFTMLGSESHPGIIPLAMKEVFDVIKNLPSREFLLRVSYMEIYNETICDLLSKDKKKKSLDIHEDVNRTVYVADLREEVITSIKDILEIMSIGEKNRHYGETKMNDHSSRSHSIFRMIIESRERSQRESMDGAIAVSHLNLVDLAGSERTRQTGAEGLRLKEGCNINRSLFILGQVIKKLSENPSGGVYLNYRDSKLTRILQNSLGGNAKTVILCTVTPAALEETLSTLMFASTAKNMKNSAHVNEVIDDEAMLKCCRREIMNLKKELMQKTQMHQAQAQQLAERDQQQRESEERIRSLKHMIINYSVTAAGAADDSAAARPKRRETWCPGLLRSQAKKFRGNSNMTGDLDLASATDVTQGEDTSDLSLLDVNKSLGFVSVRRERGSSAMVMVGDDPEEEESEWLRSISSEDSPLFSKLQAKVSELEEELQDARLKEAEKNGQFMAILDDRDELRQELATLEAKLKEMEAERQRVETGAHDSPLETAGAPSDHLVASNGASGQHFNSTKDENDPNAAPLALQLNVQDYEEQISALKGRVAACEKENSRLRDAAMEAENIAQYLEEISNLQSGLSHLKTENAKLRELVENRSPEGKEVLDSSCEAPNDSPANALLAEENTCLKLEWETMGKEVEKAQAECAEASSRLLDCQFRLSAMEEQNSELNDELHAKNRDLVEANTSLKSLDEELSSLRMKLRENEDGIAQHDEDGPTAVQLLEERLTGLNDQVTEMQIINQDLATELALKELNLQKVEQSAKASAEEISTLQLSSDAAKAELEHLKGLLEQKSEELDQWASSSMDERIQLELQLASLRKGMEQLGEELQIARKSKEQAGDSHPEMEASDAVAQLSSLETQCEMLQSKLREKSSELDTLAGVLEENRSLQTKLESENQDLQDKVVKMSLEYEREICNNKTLVTEIAALQQQVREFDDDNSRLVEESKGYSETNITLQHSVEEAQQQVSLLKDSVEKLTEENYELKMDIQGTTLMSRPAQEPVSQGSRKRAEERRSTRRSSKLIAKMELSFDECDYRLLNPQQAADTCSIIPENLAEVELESLRGKLASLEEENKSLLALLLPAPEKPEEEMSDSVAELLARVPILEEEKCRLEAALDTKTRELGSISDEATTIKKQLKSAEKEIENLQMILDALNEESVNQYKLSSSENERMNTMEEENECVRKKLEALLAHAAESDHVEVSNEADVNLEAKLRTLEEEKANLQAQIEHVQAECEALSNAADDNAGRMRVVESELESARLQNEEMSITLVSVQAKLQEVDHENAQLRDHVNSAGVLDDKLSTAMETILMLNEKLSSIQIEKQELQVRVDSLQTQSDELSTASNITALNSELQLLQEEKEALQSQFEDAVLRCERLSSISDELADLKVRFAMTQDEKESLQLQIDSLAKEQGDRYLKGAQEASMLEEKINVLEHEKRALQILLDSDGKRGEELSAETEMISLKVKLQELQDQNEALRLQFESCDVQCQQLSGRSNEVSDLKSRLHKIVEENVMVQSCGNSDGVKRAQLSASSDEVFLKVQLQELQGEREQMQCQLYSLQLQCEQLSSAPDELRDLKTRLGVLEEEKELLQTQLNSTHSQALNDKSSENADKISALTETLELMELERRELQLQLNSAKAQHAEWADEMSTLKHNFQELQDKKDQLESWSDSLRLQCEQLSATSDELADLKTKLQVIQIENSDLKTRLQMLVEAKEELLQTQLNSSTHSQELSDELAKTAAEISALKERLELVEGEKGELQVQLDSAKTQQEQWSSATDELATLKLKLQALQDEKEQLQLQFDSLGLQCEQLSAASELADLKTKLQVIQIENADLKTKLRVLEEEKELLQTKLNSSTHSQELGDELAKTAEEISALKERLELVEGEKGELQVQLDSAKTQQEQWSSATDELATLKLKLQALQDEKEQLQLQFDSLGLQCEQLSAVSELADLKTKLQVIEIENADLKTRLRVLEEEKELLQTQLNSSTHSQELGDKSSETADKIPALTEKLQLVELERSELQLQLDSAKAQHAEWADEMSTLKHNFQELQDKKDQLESWSDSLRLQCEQLSATSDELADLKTKLQVIQIENSDLKTRLQMLVEAKEELLQTQLNSSTHSQELGDELAKTAAEISALKERLELVEGEKGELQVQLDSAKTQQEQWSSATDELATLKLKLQALQDEKEQLELQFDSLGLQCEQLSAASELADLKTKLQVIEIENADLKTRLRVLEEEKELLQTQLNSSTHSQEFGDKSSETADKIPALTEKLQLVELERSELQLQLDSAEAQHAEWADEMSTLKHNFQELQDKKDQLESWSDSLRLQCEQLSATSDELADLKTKLQVIQIENSDLKTKLQMLVEAKEELLQTHLNSSTHSQDLSEKLAKTAAEISALKERLELVEGEKGELQVQLDSAKTQQEQWSSATDELATLKLKLQALQDEKNQLELQFESLGLQCEQLSAASDELADLKTKLQVIQIENAGLKTKLRVLEEEKELLQTKLNSSTHSQELGDELAKTAEEISALKERLELVEGEKADLQVQLDSAKTQQDQWSSATDELATLKLKLQALQDEKEQLELQFDLLRRQCEQLSAASDELADLKILLQVIQNENEILQQEHSHNKEMSAMKDRNRELQALIDSLQTPKDLLSTTSDEIVSLKAALEALQTEREELKSQLDFTKSQYEQLSFASEETSSLRSKLEMAVVESARLQSCLESANTQLEVQSHVTLELEQMRSALSTLEGKRARMQALLGCGDTTDDAREEEEDPFVGKSLLPAEAGRIYSRDSMRDSGIGRSSGDMVELGSNIPLLEDEQLLVCDEGDVGSHDASVVSTLMEERNAESDELRRSLEELKEKFVRVQNERRRSSHKHLNQEEHLQNQLLESIQLCESLLLEKKELEAQLEARVNLVEKLQEDLRTKKVELQDLQELQEFENLEKKTEHEAQLMHEFEQLNKLVQQGVEYNQELEADLKRTLQELRCKEEEMRRLQEEMFQMTEAMSKQQRWENDMPKGSDAQELREHVKTLRKSLEDAETVTKDSTKQAAILRTENLSLKEQMADIQVRLQALTREAEGCRSSLEQEKVRYCSMEMDLQRELRSIYADHTRLSQLLDGKVPKDLQTRYELEKQLQEVKARLQSMMERDQMQTEASRPDKADITAHERATLMQETSELNEKLSLATAERDQLAANLETAVREKVDLQRRALARDDELALEKENVATEKELARQQELCLAEELACRKAELSQSSLASSVEHRDATGALSTVTEQLSDMKERVRCFTLQRDELSARVDTLVAERESLLAEKGLLESALLSQEAGAREEHGRLSREVAVLNEQLGILAEEKAAVQLSLERVIAERDEIQSDLQDNVDSAIQIQAELLELQAKLKASQMQQKDMEKALQEKSTEVMRMQKRLMEAQSSGQAMQIQGELFELQEKMKASEMQHKDMEKALQEKSTKVVWLQKQLTEAQVSEQDLSARMSDLNGRCAKLSADLSSREALVEQLQGSLSQEQRRTLDEEQRHSALVEELRAAHHSSEGLRDEVQVLSRQVVELEQQLALAQEKNNNFIAEAAHHVEELNLMTLQSEYFMKLIDESDMELKEERNRTQELLARVASLESQLEAATAGGLAGPSGSSELQQLKEKLTEVEASLKFNKETMGSSEKAFGETVERLQSELAVEKRQTDVLRQRVAVLESEAPHLNSQLQVAHAEQSVDTSESQQQLETLKEEVQEMKFQSEYFMKLIDESDMELKEERNRTKELLARVASLESQLQAAMSGGRAGPSESGELQRLKEKLTEVEASLKFNKETMGSSEKAFGETVERLQSELAVEKRQTDVLRQRVAMLESEAPRLGSQVARAEQSADTSESQQQLETLKEEVQNLQELLACGNDGKEEAVALRAKMAEMVSRVSELEQRVIRRDSQLCDLKRRLQVLMKPNKPDADGKESADVKYELVKLQLEKYKLESAHEKEVKSLKTTLSAKEQTLRRLKEDLRAARQQADSTFSEPSHGASSGVVTCGGGSGVIQATALIILQNENTRLHNELKHLKLKLTSIKEGTMLVRLKDSATKYKRENEALRENVKLLQSQLDLQKVESSAAAPPSPQLPPAPKTASDAPAGSLRTPTKRAKACIENKAPLSPRKNLMMPQPKKQYFEPGAPIALPSNVQFFDNSRLELSPQKRAPRSTANRDDEDFWKGPSHADQCKQQ</sequence>
<comment type="similarity">
    <text evidence="9">Belongs to the TRAFAC class myosin-kinesin ATPase superfamily. Kinesin family.</text>
</comment>
<dbReference type="InterPro" id="IPR019821">
    <property type="entry name" value="Kinesin_motor_CS"/>
</dbReference>
<dbReference type="GO" id="GO:0008017">
    <property type="term" value="F:microtubule binding"/>
    <property type="evidence" value="ECO:0007669"/>
    <property type="project" value="InterPro"/>
</dbReference>
<evidence type="ECO:0000256" key="11">
    <source>
        <dbReference type="SAM" id="MobiDB-lite"/>
    </source>
</evidence>
<dbReference type="PRINTS" id="PR00380">
    <property type="entry name" value="KINESINHEAVY"/>
</dbReference>
<feature type="coiled-coil region" evidence="10">
    <location>
        <begin position="2916"/>
        <end position="2950"/>
    </location>
</feature>
<feature type="coiled-coil region" evidence="10">
    <location>
        <begin position="615"/>
        <end position="676"/>
    </location>
</feature>
<evidence type="ECO:0000256" key="10">
    <source>
        <dbReference type="SAM" id="Coils"/>
    </source>
</evidence>
<dbReference type="GO" id="GO:0008608">
    <property type="term" value="P:attachment of spindle microtubules to kinetochore"/>
    <property type="evidence" value="ECO:0007669"/>
    <property type="project" value="UniProtKB-ARBA"/>
</dbReference>
<dbReference type="GO" id="GO:0140694">
    <property type="term" value="P:membraneless organelle assembly"/>
    <property type="evidence" value="ECO:0007669"/>
    <property type="project" value="UniProtKB-ARBA"/>
</dbReference>
<feature type="coiled-coil region" evidence="10">
    <location>
        <begin position="4047"/>
        <end position="4081"/>
    </location>
</feature>
<evidence type="ECO:0000256" key="4">
    <source>
        <dbReference type="ARBA" id="ARBA00023054"/>
    </source>
</evidence>
<feature type="coiled-coil region" evidence="10">
    <location>
        <begin position="1616"/>
        <end position="2698"/>
    </location>
</feature>
<feature type="coiled-coil region" evidence="10">
    <location>
        <begin position="3044"/>
        <end position="3164"/>
    </location>
</feature>
<dbReference type="PROSITE" id="PS00411">
    <property type="entry name" value="KINESIN_MOTOR_1"/>
    <property type="match status" value="1"/>
</dbReference>
<dbReference type="FunFam" id="3.40.850.10:FF:000026">
    <property type="entry name" value="Centromere-associated protein E"/>
    <property type="match status" value="1"/>
</dbReference>
<feature type="coiled-coil region" evidence="10">
    <location>
        <begin position="3248"/>
        <end position="3309"/>
    </location>
</feature>
<feature type="binding site" evidence="9">
    <location>
        <begin position="84"/>
        <end position="91"/>
    </location>
    <ligand>
        <name>ATP</name>
        <dbReference type="ChEBI" id="CHEBI:30616"/>
    </ligand>
</feature>
<dbReference type="PANTHER" id="PTHR47968:SF75">
    <property type="entry name" value="CENTROMERE-ASSOCIATED PROTEIN E"/>
    <property type="match status" value="1"/>
</dbReference>
<evidence type="ECO:0000313" key="13">
    <source>
        <dbReference type="Proteomes" id="UP001318040"/>
    </source>
</evidence>
<dbReference type="Gene3D" id="1.10.287.1490">
    <property type="match status" value="2"/>
</dbReference>
<dbReference type="GeneID" id="116947829"/>
<evidence type="ECO:0000256" key="5">
    <source>
        <dbReference type="ARBA" id="ARBA00023175"/>
    </source>
</evidence>
<dbReference type="GO" id="GO:0007018">
    <property type="term" value="P:microtubule-based movement"/>
    <property type="evidence" value="ECO:0007669"/>
    <property type="project" value="InterPro"/>
</dbReference>
<dbReference type="Pfam" id="PF00225">
    <property type="entry name" value="Kinesin"/>
    <property type="match status" value="1"/>
</dbReference>
<evidence type="ECO:0000256" key="3">
    <source>
        <dbReference type="ARBA" id="ARBA00022840"/>
    </source>
</evidence>
<feature type="coiled-coil region" evidence="10">
    <location>
        <begin position="824"/>
        <end position="1063"/>
    </location>
</feature>
<comment type="subcellular location">
    <subcellularLocation>
        <location evidence="1">Cytoplasm</location>
        <location evidence="1">Cytoskeleton</location>
    </subcellularLocation>
</comment>
<dbReference type="SMART" id="SM00129">
    <property type="entry name" value="KISc"/>
    <property type="match status" value="1"/>
</dbReference>
<evidence type="ECO:0000256" key="7">
    <source>
        <dbReference type="ARBA" id="ARBA00070169"/>
    </source>
</evidence>
<keyword evidence="5 9" id="KW-0505">Motor protein</keyword>
<dbReference type="InterPro" id="IPR027640">
    <property type="entry name" value="Kinesin-like_fam"/>
</dbReference>
<dbReference type="SUPFAM" id="SSF52540">
    <property type="entry name" value="P-loop containing nucleoside triphosphate hydrolases"/>
    <property type="match status" value="1"/>
</dbReference>
<feature type="coiled-coil region" evidence="10">
    <location>
        <begin position="1206"/>
        <end position="1568"/>
    </location>
</feature>
<feature type="region of interest" description="Disordered" evidence="11">
    <location>
        <begin position="4246"/>
        <end position="4281"/>
    </location>
</feature>
<keyword evidence="13" id="KW-1185">Reference proteome</keyword>
<dbReference type="InterPro" id="IPR001752">
    <property type="entry name" value="Kinesin_motor_dom"/>
</dbReference>
<dbReference type="CDD" id="cd01374">
    <property type="entry name" value="KISc_CENP_E"/>
    <property type="match status" value="1"/>
</dbReference>
<gene>
    <name evidence="14" type="primary">CENPE</name>
</gene>
<feature type="compositionally biased region" description="Basic and acidic residues" evidence="11">
    <location>
        <begin position="559"/>
        <end position="573"/>
    </location>
</feature>
<dbReference type="PROSITE" id="PS50067">
    <property type="entry name" value="KINESIN_MOTOR_2"/>
    <property type="match status" value="1"/>
</dbReference>
<evidence type="ECO:0000256" key="8">
    <source>
        <dbReference type="ARBA" id="ARBA00081766"/>
    </source>
</evidence>
<feature type="compositionally biased region" description="Polar residues" evidence="11">
    <location>
        <begin position="3937"/>
        <end position="3946"/>
    </location>
</feature>
<dbReference type="Proteomes" id="UP001318040">
    <property type="component" value="Chromosome 31"/>
</dbReference>
<dbReference type="GO" id="GO:0005874">
    <property type="term" value="C:microtubule"/>
    <property type="evidence" value="ECO:0007669"/>
    <property type="project" value="TreeGrafter"/>
</dbReference>
<dbReference type="GO" id="GO:0043515">
    <property type="term" value="F:kinetochore binding"/>
    <property type="evidence" value="ECO:0007669"/>
    <property type="project" value="UniProtKB-ARBA"/>
</dbReference>
<proteinExistence type="inferred from homology"/>
<feature type="region of interest" description="Disordered" evidence="11">
    <location>
        <begin position="4167"/>
        <end position="4232"/>
    </location>
</feature>
<dbReference type="Gene3D" id="3.40.850.10">
    <property type="entry name" value="Kinesin motor domain"/>
    <property type="match status" value="1"/>
</dbReference>
<evidence type="ECO:0000259" key="12">
    <source>
        <dbReference type="PROSITE" id="PS50067"/>
    </source>
</evidence>
<keyword evidence="3 9" id="KW-0067">ATP-binding</keyword>
<feature type="coiled-coil region" evidence="10">
    <location>
        <begin position="3612"/>
        <end position="3765"/>
    </location>
</feature>
<dbReference type="GO" id="GO:0000278">
    <property type="term" value="P:mitotic cell cycle"/>
    <property type="evidence" value="ECO:0007669"/>
    <property type="project" value="TreeGrafter"/>
</dbReference>
<evidence type="ECO:0000313" key="14">
    <source>
        <dbReference type="RefSeq" id="XP_032819902.1"/>
    </source>
</evidence>
<dbReference type="CTD" id="1062"/>
<keyword evidence="6" id="KW-0206">Cytoskeleton</keyword>